<proteinExistence type="predicted"/>
<organism evidence="4 5">
    <name type="scientific">Natronorubrum texcoconense</name>
    <dbReference type="NCBI Taxonomy" id="1095776"/>
    <lineage>
        <taxon>Archaea</taxon>
        <taxon>Methanobacteriati</taxon>
        <taxon>Methanobacteriota</taxon>
        <taxon>Stenosarchaea group</taxon>
        <taxon>Halobacteria</taxon>
        <taxon>Halobacteriales</taxon>
        <taxon>Natrialbaceae</taxon>
        <taxon>Natronorubrum</taxon>
    </lineage>
</organism>
<dbReference type="InterPro" id="IPR025403">
    <property type="entry name" value="TgpA-like_C"/>
</dbReference>
<feature type="transmembrane region" description="Helical" evidence="2">
    <location>
        <begin position="134"/>
        <end position="154"/>
    </location>
</feature>
<name>A0A1G9DE78_9EURY</name>
<dbReference type="RefSeq" id="WP_090310079.1">
    <property type="nucleotide sequence ID" value="NZ_FNFE01000005.1"/>
</dbReference>
<keyword evidence="2" id="KW-0812">Transmembrane</keyword>
<gene>
    <name evidence="4" type="ORF">SAMN04515672_3550</name>
</gene>
<feature type="domain" description="Protein-glutamine gamma-glutamyltransferase-like C-terminal" evidence="3">
    <location>
        <begin position="199"/>
        <end position="266"/>
    </location>
</feature>
<keyword evidence="5" id="KW-1185">Reference proteome</keyword>
<protein>
    <recommendedName>
        <fullName evidence="3">Protein-glutamine gamma-glutamyltransferase-like C-terminal domain-containing protein</fullName>
    </recommendedName>
</protein>
<feature type="region of interest" description="Disordered" evidence="1">
    <location>
        <begin position="165"/>
        <end position="189"/>
    </location>
</feature>
<dbReference type="EMBL" id="FNFE01000005">
    <property type="protein sequence ID" value="SDK62137.1"/>
    <property type="molecule type" value="Genomic_DNA"/>
</dbReference>
<feature type="transmembrane region" description="Helical" evidence="2">
    <location>
        <begin position="71"/>
        <end position="89"/>
    </location>
</feature>
<dbReference type="Pfam" id="PF13559">
    <property type="entry name" value="DUF4129"/>
    <property type="match status" value="1"/>
</dbReference>
<feature type="compositionally biased region" description="Polar residues" evidence="1">
    <location>
        <begin position="165"/>
        <end position="188"/>
    </location>
</feature>
<sequence>MNTRAGWVLCLGIIGILAVSVGAPALPTAVSFAEAESTEPPELDEEQAELVEEQLGEEPGGEDDGSFPAEWFVLGAGLIGLAVLGRVAVSNPQYAAVTLGIGIVVVALLGLLFVRGWSGSSDAVGRSVSESFPLLVAGVLATLLIVRVTIGLVLSDDAPATVESTADQVESRALTTDPHTPSRSSEFVDSSVPVDNDVYRVWQTLTEAVDKRSDETATPGDVRTVALERGFDPGTVEELTRLFEDHRYGGREPTADRERRARELLDRLRIEGERR</sequence>
<feature type="transmembrane region" description="Helical" evidence="2">
    <location>
        <begin position="96"/>
        <end position="114"/>
    </location>
</feature>
<dbReference type="OrthoDB" id="205731at2157"/>
<keyword evidence="2" id="KW-0472">Membrane</keyword>
<keyword evidence="2" id="KW-1133">Transmembrane helix</keyword>
<evidence type="ECO:0000256" key="1">
    <source>
        <dbReference type="SAM" id="MobiDB-lite"/>
    </source>
</evidence>
<reference evidence="5" key="1">
    <citation type="submission" date="2016-10" db="EMBL/GenBank/DDBJ databases">
        <authorList>
            <person name="Varghese N."/>
            <person name="Submissions S."/>
        </authorList>
    </citation>
    <scope>NUCLEOTIDE SEQUENCE [LARGE SCALE GENOMIC DNA]</scope>
    <source>
        <strain evidence="5">B4,CECT 8067,JCM 17497</strain>
    </source>
</reference>
<evidence type="ECO:0000259" key="3">
    <source>
        <dbReference type="Pfam" id="PF13559"/>
    </source>
</evidence>
<dbReference type="STRING" id="1095776.SAMN04515672_3550"/>
<evidence type="ECO:0000256" key="2">
    <source>
        <dbReference type="SAM" id="Phobius"/>
    </source>
</evidence>
<dbReference type="AlphaFoldDB" id="A0A1G9DE78"/>
<evidence type="ECO:0000313" key="4">
    <source>
        <dbReference type="EMBL" id="SDK62137.1"/>
    </source>
</evidence>
<accession>A0A1G9DE78</accession>
<dbReference type="Proteomes" id="UP000198882">
    <property type="component" value="Unassembled WGS sequence"/>
</dbReference>
<evidence type="ECO:0000313" key="5">
    <source>
        <dbReference type="Proteomes" id="UP000198882"/>
    </source>
</evidence>